<accession>A0A4P6XSX3</accession>
<gene>
    <name evidence="5" type="primary">MPUL0F02660</name>
    <name evidence="5" type="ORF">METSCH_F02660</name>
</gene>
<dbReference type="EMBL" id="CP034461">
    <property type="protein sequence ID" value="QBM90682.1"/>
    <property type="molecule type" value="Genomic_DNA"/>
</dbReference>
<comment type="subcellular location">
    <subcellularLocation>
        <location evidence="1">Nucleus</location>
    </subcellularLocation>
</comment>
<dbReference type="Proteomes" id="UP000292447">
    <property type="component" value="Chromosome VI"/>
</dbReference>
<dbReference type="CDD" id="cd22965">
    <property type="entry name" value="DD_DPY30_SDC1"/>
    <property type="match status" value="1"/>
</dbReference>
<dbReference type="InterPro" id="IPR049629">
    <property type="entry name" value="DPY30_SDC1_DD"/>
</dbReference>
<proteinExistence type="inferred from homology"/>
<evidence type="ECO:0000256" key="2">
    <source>
        <dbReference type="ARBA" id="ARBA00010849"/>
    </source>
</evidence>
<name>A0A4P6XSX3_9ASCO</name>
<feature type="compositionally biased region" description="Basic and acidic residues" evidence="4">
    <location>
        <begin position="53"/>
        <end position="75"/>
    </location>
</feature>
<organism evidence="5 6">
    <name type="scientific">Metschnikowia aff. pulcherrima</name>
    <dbReference type="NCBI Taxonomy" id="2163413"/>
    <lineage>
        <taxon>Eukaryota</taxon>
        <taxon>Fungi</taxon>
        <taxon>Dikarya</taxon>
        <taxon>Ascomycota</taxon>
        <taxon>Saccharomycotina</taxon>
        <taxon>Pichiomycetes</taxon>
        <taxon>Metschnikowiaceae</taxon>
        <taxon>Metschnikowia</taxon>
    </lineage>
</organism>
<comment type="similarity">
    <text evidence="2">Belongs to the dpy-30 family.</text>
</comment>
<protein>
    <submittedName>
        <fullName evidence="5">COMPASS component SDC1</fullName>
    </submittedName>
</protein>
<sequence>METTNPLEAEIVANAVKSEHSSEPLETPETSEIKSDPKAESPPQLENNAVSRETSEPPAKRSKTDLNNTKKEPPLHEMVGGSSVRQYLNKHLTVHVLEGLKQISRDQPEDPLLELGQFLIQRSKELKEN</sequence>
<evidence type="ECO:0000256" key="3">
    <source>
        <dbReference type="ARBA" id="ARBA00023242"/>
    </source>
</evidence>
<evidence type="ECO:0000256" key="4">
    <source>
        <dbReference type="SAM" id="MobiDB-lite"/>
    </source>
</evidence>
<feature type="region of interest" description="Disordered" evidence="4">
    <location>
        <begin position="1"/>
        <end position="82"/>
    </location>
</feature>
<evidence type="ECO:0000256" key="1">
    <source>
        <dbReference type="ARBA" id="ARBA00004123"/>
    </source>
</evidence>
<dbReference type="Gene3D" id="1.20.890.10">
    <property type="entry name" value="cAMP-dependent protein kinase regulatory subunit, dimerization-anchoring domain"/>
    <property type="match status" value="1"/>
</dbReference>
<evidence type="ECO:0000313" key="5">
    <source>
        <dbReference type="EMBL" id="QBM90682.1"/>
    </source>
</evidence>
<dbReference type="InterPro" id="IPR007858">
    <property type="entry name" value="Dpy-30_motif"/>
</dbReference>
<dbReference type="STRING" id="2163413.A0A4P6XSX3"/>
<evidence type="ECO:0000313" key="6">
    <source>
        <dbReference type="Proteomes" id="UP000292447"/>
    </source>
</evidence>
<dbReference type="Pfam" id="PF05186">
    <property type="entry name" value="Dpy-30"/>
    <property type="match status" value="1"/>
</dbReference>
<dbReference type="AlphaFoldDB" id="A0A4P6XSX3"/>
<dbReference type="GO" id="GO:0005634">
    <property type="term" value="C:nucleus"/>
    <property type="evidence" value="ECO:0007669"/>
    <property type="project" value="UniProtKB-SubCell"/>
</dbReference>
<keyword evidence="6" id="KW-1185">Reference proteome</keyword>
<keyword evidence="3" id="KW-0539">Nucleus</keyword>
<reference evidence="6" key="1">
    <citation type="submission" date="2019-03" db="EMBL/GenBank/DDBJ databases">
        <title>Snf2 controls pulcherriminic acid biosynthesis and connects pigmentation and antifungal activity of the yeast Metschnikowia pulcherrima.</title>
        <authorList>
            <person name="Gore-Lloyd D."/>
            <person name="Sumann I."/>
            <person name="Brachmann A.O."/>
            <person name="Schneeberger K."/>
            <person name="Ortiz-Merino R.A."/>
            <person name="Moreno-Beltran M."/>
            <person name="Schlaefli M."/>
            <person name="Kirner P."/>
            <person name="Santos Kron A."/>
            <person name="Wolfe K.H."/>
            <person name="Piel J."/>
            <person name="Ahrens C.H."/>
            <person name="Henk D."/>
            <person name="Freimoser F.M."/>
        </authorList>
    </citation>
    <scope>NUCLEOTIDE SEQUENCE [LARGE SCALE GENOMIC DNA]</scope>
    <source>
        <strain evidence="6">APC 1.2</strain>
    </source>
</reference>